<evidence type="ECO:0000256" key="3">
    <source>
        <dbReference type="ARBA" id="ARBA00004857"/>
    </source>
</evidence>
<proteinExistence type="inferred from homology"/>
<evidence type="ECO:0000256" key="8">
    <source>
        <dbReference type="ARBA" id="ARBA00023126"/>
    </source>
</evidence>
<dbReference type="EC" id="2.2.1.2" evidence="5 11"/>
<dbReference type="Gene3D" id="3.20.20.70">
    <property type="entry name" value="Aldolase class I"/>
    <property type="match status" value="1"/>
</dbReference>
<dbReference type="SUPFAM" id="SSF51569">
    <property type="entry name" value="Aldolase"/>
    <property type="match status" value="1"/>
</dbReference>
<dbReference type="InterPro" id="IPR013785">
    <property type="entry name" value="Aldolase_TIM"/>
</dbReference>
<keyword evidence="13" id="KW-1185">Reference proteome</keyword>
<reference evidence="13" key="1">
    <citation type="journal article" date="2019" name="Int. J. Syst. Evol. Microbiol.">
        <title>The Global Catalogue of Microorganisms (GCM) 10K type strain sequencing project: providing services to taxonomists for standard genome sequencing and annotation.</title>
        <authorList>
            <consortium name="The Broad Institute Genomics Platform"/>
            <consortium name="The Broad Institute Genome Sequencing Center for Infectious Disease"/>
            <person name="Wu L."/>
            <person name="Ma J."/>
        </authorList>
    </citation>
    <scope>NUCLEOTIDE SEQUENCE [LARGE SCALE GENOMIC DNA]</scope>
    <source>
        <strain evidence="13">JCM 18424</strain>
    </source>
</reference>
<dbReference type="InterPro" id="IPR001585">
    <property type="entry name" value="TAL/FSA"/>
</dbReference>
<evidence type="ECO:0000256" key="5">
    <source>
        <dbReference type="ARBA" id="ARBA00013151"/>
    </source>
</evidence>
<evidence type="ECO:0000256" key="9">
    <source>
        <dbReference type="ARBA" id="ARBA00023270"/>
    </source>
</evidence>
<evidence type="ECO:0000256" key="11">
    <source>
        <dbReference type="HAMAP-Rule" id="MF_00493"/>
    </source>
</evidence>
<dbReference type="RefSeq" id="WP_077926624.1">
    <property type="nucleotide sequence ID" value="NZ_BAABKE010000010.1"/>
</dbReference>
<evidence type="ECO:0000256" key="1">
    <source>
        <dbReference type="ARBA" id="ARBA00003518"/>
    </source>
</evidence>
<evidence type="ECO:0000256" key="6">
    <source>
        <dbReference type="ARBA" id="ARBA00022490"/>
    </source>
</evidence>
<accession>A0ABP9MYK0</accession>
<feature type="active site" description="Schiff-base intermediate with substrate" evidence="11">
    <location>
        <position position="140"/>
    </location>
</feature>
<keyword evidence="7 11" id="KW-0808">Transferase</keyword>
<evidence type="ECO:0000256" key="4">
    <source>
        <dbReference type="ARBA" id="ARBA00008426"/>
    </source>
</evidence>
<dbReference type="PROSITE" id="PS00958">
    <property type="entry name" value="TRANSALDOLASE_2"/>
    <property type="match status" value="1"/>
</dbReference>
<comment type="pathway">
    <text evidence="3 11">Carbohydrate degradation; pentose phosphate pathway; D-glyceraldehyde 3-phosphate and beta-D-fructose 6-phosphate from D-ribose 5-phosphate and D-xylulose 5-phosphate (non-oxidative stage): step 2/3.</text>
</comment>
<evidence type="ECO:0000256" key="7">
    <source>
        <dbReference type="ARBA" id="ARBA00022679"/>
    </source>
</evidence>
<gene>
    <name evidence="11" type="primary">tal</name>
    <name evidence="12" type="ORF">GCM10023338_23280</name>
</gene>
<dbReference type="Proteomes" id="UP001500631">
    <property type="component" value="Unassembled WGS sequence"/>
</dbReference>
<dbReference type="NCBIfam" id="TIGR00876">
    <property type="entry name" value="tal_mycobact"/>
    <property type="match status" value="1"/>
</dbReference>
<dbReference type="CDD" id="cd00955">
    <property type="entry name" value="Transaldolase_like"/>
    <property type="match status" value="1"/>
</dbReference>
<keyword evidence="9 11" id="KW-0704">Schiff base</keyword>
<name>A0ABP9MYK0_9GAMM</name>
<comment type="subcellular location">
    <subcellularLocation>
        <location evidence="2 11">Cytoplasm</location>
    </subcellularLocation>
</comment>
<comment type="similarity">
    <text evidence="4 11">Belongs to the transaldolase family. Type 2 subfamily.</text>
</comment>
<dbReference type="InterPro" id="IPR004732">
    <property type="entry name" value="Transaldolase_2"/>
</dbReference>
<dbReference type="InterPro" id="IPR018225">
    <property type="entry name" value="Transaldolase_AS"/>
</dbReference>
<protein>
    <recommendedName>
        <fullName evidence="5 11">Transaldolase</fullName>
        <ecNumber evidence="5 11">2.2.1.2</ecNumber>
    </recommendedName>
</protein>
<comment type="caution">
    <text evidence="12">The sequence shown here is derived from an EMBL/GenBank/DDBJ whole genome shotgun (WGS) entry which is preliminary data.</text>
</comment>
<dbReference type="Pfam" id="PF00923">
    <property type="entry name" value="TAL_FSA"/>
    <property type="match status" value="1"/>
</dbReference>
<evidence type="ECO:0000256" key="2">
    <source>
        <dbReference type="ARBA" id="ARBA00004496"/>
    </source>
</evidence>
<dbReference type="EMBL" id="BAABKE010000010">
    <property type="protein sequence ID" value="GAA5104066.1"/>
    <property type="molecule type" value="Genomic_DNA"/>
</dbReference>
<evidence type="ECO:0000256" key="10">
    <source>
        <dbReference type="ARBA" id="ARBA00048810"/>
    </source>
</evidence>
<keyword evidence="8 11" id="KW-0570">Pentose shunt</keyword>
<evidence type="ECO:0000313" key="12">
    <source>
        <dbReference type="EMBL" id="GAA5104066.1"/>
    </source>
</evidence>
<comment type="function">
    <text evidence="1 11">Transaldolase is important for the balance of metabolites in the pentose-phosphate pathway.</text>
</comment>
<dbReference type="PIRSF" id="PIRSF036915">
    <property type="entry name" value="Trnald_Bac_Plnt"/>
    <property type="match status" value="1"/>
</dbReference>
<sequence length="362" mass="40215">MNPLQKLNQLGQSVWYDNIERSMLNVDGELAKLIKEDDLRGVTSNPAIYDKAIRSSSAYDADIKELQKSFNSPSDIFFELAVKDIQMACDLFMPVYQATNSLDGYVSLEVSPDLAHDVVGTIQEAKLLWNKINRKNAMIKVPATIEGIEAMSHLISEGININVTLIFSIKRYLRVIEGYISGLEKRVSAGKPINHIASVASFFISRIDAAIDPMLAENGKALQGKVAIANAQKAYQHFLEHYGEKRFKDLQAKGAKPQRLLWASTGTKNPEYSDVLYMDSLIGTETVNTVPPATYDAFRDHGTAKLTIMDNMADVDGILEQLDSLGVSLEDVTKKLEREGIAQFETAFNAMMDTINEKLLTL</sequence>
<dbReference type="HAMAP" id="MF_00493">
    <property type="entry name" value="Transaldolase_2"/>
    <property type="match status" value="1"/>
</dbReference>
<organism evidence="12 13">
    <name type="scientific">Wohlfahrtiimonas larvae</name>
    <dbReference type="NCBI Taxonomy" id="1157986"/>
    <lineage>
        <taxon>Bacteria</taxon>
        <taxon>Pseudomonadati</taxon>
        <taxon>Pseudomonadota</taxon>
        <taxon>Gammaproteobacteria</taxon>
        <taxon>Cardiobacteriales</taxon>
        <taxon>Ignatzschineriaceae</taxon>
        <taxon>Wohlfahrtiimonas</taxon>
    </lineage>
</organism>
<dbReference type="NCBIfam" id="NF002881">
    <property type="entry name" value="PRK03343.1"/>
    <property type="match status" value="1"/>
</dbReference>
<dbReference type="PANTHER" id="PTHR10683">
    <property type="entry name" value="TRANSALDOLASE"/>
    <property type="match status" value="1"/>
</dbReference>
<evidence type="ECO:0000313" key="13">
    <source>
        <dbReference type="Proteomes" id="UP001500631"/>
    </source>
</evidence>
<keyword evidence="6 11" id="KW-0963">Cytoplasm</keyword>
<comment type="catalytic activity">
    <reaction evidence="10 11">
        <text>D-sedoheptulose 7-phosphate + D-glyceraldehyde 3-phosphate = D-erythrose 4-phosphate + beta-D-fructose 6-phosphate</text>
        <dbReference type="Rhea" id="RHEA:17053"/>
        <dbReference type="ChEBI" id="CHEBI:16897"/>
        <dbReference type="ChEBI" id="CHEBI:57483"/>
        <dbReference type="ChEBI" id="CHEBI:57634"/>
        <dbReference type="ChEBI" id="CHEBI:59776"/>
        <dbReference type="EC" id="2.2.1.2"/>
    </reaction>
</comment>
<dbReference type="PANTHER" id="PTHR10683:SF31">
    <property type="entry name" value="TRANSALDOLASE"/>
    <property type="match status" value="1"/>
</dbReference>